<keyword evidence="5" id="KW-0547">Nucleotide-binding</keyword>
<evidence type="ECO:0000256" key="7">
    <source>
        <dbReference type="ARBA" id="ARBA00023125"/>
    </source>
</evidence>
<reference evidence="13 14" key="1">
    <citation type="journal article" date="2011" name="Science">
        <title>The Selaginella genome identifies genetic changes associated with the evolution of vascular plants.</title>
        <authorList>
            <person name="Banks J.A."/>
            <person name="Nishiyama T."/>
            <person name="Hasebe M."/>
            <person name="Bowman J.L."/>
            <person name="Gribskov M."/>
            <person name="dePamphilis C."/>
            <person name="Albert V.A."/>
            <person name="Aono N."/>
            <person name="Aoyama T."/>
            <person name="Ambrose B.A."/>
            <person name="Ashton N.W."/>
            <person name="Axtell M.J."/>
            <person name="Barker E."/>
            <person name="Barker M.S."/>
            <person name="Bennetzen J.L."/>
            <person name="Bonawitz N.D."/>
            <person name="Chapple C."/>
            <person name="Cheng C."/>
            <person name="Correa L.G."/>
            <person name="Dacre M."/>
            <person name="DeBarry J."/>
            <person name="Dreyer I."/>
            <person name="Elias M."/>
            <person name="Engstrom E.M."/>
            <person name="Estelle M."/>
            <person name="Feng L."/>
            <person name="Finet C."/>
            <person name="Floyd S.K."/>
            <person name="Frommer W.B."/>
            <person name="Fujita T."/>
            <person name="Gramzow L."/>
            <person name="Gutensohn M."/>
            <person name="Harholt J."/>
            <person name="Hattori M."/>
            <person name="Heyl A."/>
            <person name="Hirai T."/>
            <person name="Hiwatashi Y."/>
            <person name="Ishikawa M."/>
            <person name="Iwata M."/>
            <person name="Karol K.G."/>
            <person name="Koehler B."/>
            <person name="Kolukisaoglu U."/>
            <person name="Kubo M."/>
            <person name="Kurata T."/>
            <person name="Lalonde S."/>
            <person name="Li K."/>
            <person name="Li Y."/>
            <person name="Litt A."/>
            <person name="Lyons E."/>
            <person name="Manning G."/>
            <person name="Maruyama T."/>
            <person name="Michael T.P."/>
            <person name="Mikami K."/>
            <person name="Miyazaki S."/>
            <person name="Morinaga S."/>
            <person name="Murata T."/>
            <person name="Mueller-Roeber B."/>
            <person name="Nelson D.R."/>
            <person name="Obara M."/>
            <person name="Oguri Y."/>
            <person name="Olmstead R.G."/>
            <person name="Onodera N."/>
            <person name="Petersen B.L."/>
            <person name="Pils B."/>
            <person name="Prigge M."/>
            <person name="Rensing S.A."/>
            <person name="Riano-Pachon D.M."/>
            <person name="Roberts A.W."/>
            <person name="Sato Y."/>
            <person name="Scheller H.V."/>
            <person name="Schulz B."/>
            <person name="Schulz C."/>
            <person name="Shakirov E.V."/>
            <person name="Shibagaki N."/>
            <person name="Shinohara N."/>
            <person name="Shippen D.E."/>
            <person name="Soerensen I."/>
            <person name="Sotooka R."/>
            <person name="Sugimoto N."/>
            <person name="Sugita M."/>
            <person name="Sumikawa N."/>
            <person name="Tanurdzic M."/>
            <person name="Theissen G."/>
            <person name="Ulvskov P."/>
            <person name="Wakazuki S."/>
            <person name="Weng J.K."/>
            <person name="Willats W.W."/>
            <person name="Wipf D."/>
            <person name="Wolf P.G."/>
            <person name="Yang L."/>
            <person name="Zimmer A.D."/>
            <person name="Zhu Q."/>
            <person name="Mitros T."/>
            <person name="Hellsten U."/>
            <person name="Loque D."/>
            <person name="Otillar R."/>
            <person name="Salamov A."/>
            <person name="Schmutz J."/>
            <person name="Shapiro H."/>
            <person name="Lindquist E."/>
            <person name="Lucas S."/>
            <person name="Rokhsar D."/>
            <person name="Grigoriev I.V."/>
        </authorList>
    </citation>
    <scope>NUCLEOTIDE SEQUENCE [LARGE SCALE GENOMIC DNA]</scope>
</reference>
<dbReference type="InterPro" id="IPR027417">
    <property type="entry name" value="P-loop_NTPase"/>
</dbReference>
<evidence type="ECO:0000256" key="4">
    <source>
        <dbReference type="ARBA" id="ARBA00022454"/>
    </source>
</evidence>
<dbReference type="FunFam" id="3.40.50.300:FF:001067">
    <property type="entry name" value="DNA mismatch repair protein MSH5"/>
    <property type="match status" value="1"/>
</dbReference>
<dbReference type="CDD" id="cd03281">
    <property type="entry name" value="ABC_MSH5_euk"/>
    <property type="match status" value="1"/>
</dbReference>
<dbReference type="SUPFAM" id="SSF52540">
    <property type="entry name" value="P-loop containing nucleoside triphosphate hydrolases"/>
    <property type="match status" value="1"/>
</dbReference>
<name>D8R9G5_SELML</name>
<evidence type="ECO:0000256" key="11">
    <source>
        <dbReference type="ARBA" id="ARBA00077470"/>
    </source>
</evidence>
<feature type="non-terminal residue" evidence="13">
    <location>
        <position position="1"/>
    </location>
</feature>
<dbReference type="GO" id="GO:0005634">
    <property type="term" value="C:nucleus"/>
    <property type="evidence" value="ECO:0000318"/>
    <property type="project" value="GO_Central"/>
</dbReference>
<sequence length="540" mass="60630">LQNTMKQVKSIPRLLQKFASPSFLSSRTDWSTFLKSINALIEIRQTLAAFLSSRQDRVQISNLEIFQKVFSTVTEDFAYVSDLVKGVLDFDQTCGEACDTFVARGICQELDELKAIYDGLPQFLDEIASSEIKKLPHQRQGSIVYIPQVGYLMCFPGELKPEVLEIAPDFQLAFKSGCGNDEEFFYHTTKTRELDEVLGDIYYKILDMERAILKELESKVQKYEPAVRYSADLTAQLDCLVSMAISAGEYNYNRPRLVEDDILIIKNGRHPLQELTVDTFVPNNTQIEEKGRICVVTGPNYSGKSVYIKQVALIVFLSHIGSFVPADEAVIGITDRIFTRLPCKQSTKVPQSTFMTDLHQISVMLRYATSKSLCLIDEFGSGTMSADGIGLLCSTLHHFAGSESSPKILACTHFSELSEGCFLPKSQRIAFYTMSILEPTGNNGDPNRLADIVFLYRLVPGYQAPSYGLHCAELAGVPHEIINRAAEILESMKMGKPIHRLQVPKIVARDREYQELVDQLVAFDCKNGDVNKFLHELLSF</sequence>
<dbReference type="SMART" id="SM00533">
    <property type="entry name" value="MUTSd"/>
    <property type="match status" value="1"/>
</dbReference>
<dbReference type="OrthoDB" id="29596at2759"/>
<dbReference type="OMA" id="YYRTATT"/>
<evidence type="ECO:0000256" key="3">
    <source>
        <dbReference type="ARBA" id="ARBA00006271"/>
    </source>
</evidence>
<dbReference type="EMBL" id="GL377574">
    <property type="protein sequence ID" value="EFJ30888.1"/>
    <property type="molecule type" value="Genomic_DNA"/>
</dbReference>
<keyword evidence="6" id="KW-0067">ATP-binding</keyword>
<evidence type="ECO:0000256" key="1">
    <source>
        <dbReference type="ARBA" id="ARBA00004123"/>
    </source>
</evidence>
<dbReference type="GO" id="GO:0003690">
    <property type="term" value="F:double-stranded DNA binding"/>
    <property type="evidence" value="ECO:0000318"/>
    <property type="project" value="GO_Central"/>
</dbReference>
<dbReference type="PROSITE" id="PS00486">
    <property type="entry name" value="DNA_MISMATCH_REPAIR_2"/>
    <property type="match status" value="1"/>
</dbReference>
<dbReference type="InParanoid" id="D8R9G5"/>
<dbReference type="AlphaFoldDB" id="D8R9G5"/>
<dbReference type="PANTHER" id="PTHR11361">
    <property type="entry name" value="DNA MISMATCH REPAIR PROTEIN MUTS FAMILY MEMBER"/>
    <property type="match status" value="1"/>
</dbReference>
<evidence type="ECO:0000256" key="2">
    <source>
        <dbReference type="ARBA" id="ARBA00004286"/>
    </source>
</evidence>
<keyword evidence="7" id="KW-0238">DNA-binding</keyword>
<feature type="domain" description="DNA mismatch repair proteins mutS family" evidence="12">
    <location>
        <begin position="372"/>
        <end position="388"/>
    </location>
</feature>
<keyword evidence="9" id="KW-0469">Meiosis</keyword>
<dbReference type="GO" id="GO:0005694">
    <property type="term" value="C:chromosome"/>
    <property type="evidence" value="ECO:0007669"/>
    <property type="project" value="UniProtKB-SubCell"/>
</dbReference>
<evidence type="ECO:0000256" key="8">
    <source>
        <dbReference type="ARBA" id="ARBA00023242"/>
    </source>
</evidence>
<dbReference type="Gene3D" id="3.40.50.300">
    <property type="entry name" value="P-loop containing nucleotide triphosphate hydrolases"/>
    <property type="match status" value="1"/>
</dbReference>
<dbReference type="KEGG" id="smo:SELMODRAFT_88713"/>
<dbReference type="eggNOG" id="KOG0221">
    <property type="taxonomic scope" value="Eukaryota"/>
</dbReference>
<organism evidence="14">
    <name type="scientific">Selaginella moellendorffii</name>
    <name type="common">Spikemoss</name>
    <dbReference type="NCBI Taxonomy" id="88036"/>
    <lineage>
        <taxon>Eukaryota</taxon>
        <taxon>Viridiplantae</taxon>
        <taxon>Streptophyta</taxon>
        <taxon>Embryophyta</taxon>
        <taxon>Tracheophyta</taxon>
        <taxon>Lycopodiopsida</taxon>
        <taxon>Selaginellales</taxon>
        <taxon>Selaginellaceae</taxon>
        <taxon>Selaginella</taxon>
    </lineage>
</organism>
<comment type="subcellular location">
    <subcellularLocation>
        <location evidence="2">Chromosome</location>
    </subcellularLocation>
    <subcellularLocation>
        <location evidence="1">Nucleus</location>
    </subcellularLocation>
</comment>
<protein>
    <recommendedName>
        <fullName evidence="10">DNA mismatch repair protein MSH5</fullName>
    </recommendedName>
    <alternativeName>
        <fullName evidence="11">MutS protein homolog 5</fullName>
    </alternativeName>
</protein>
<dbReference type="Gene3D" id="1.10.1420.10">
    <property type="match status" value="2"/>
</dbReference>
<dbReference type="SMART" id="SM00534">
    <property type="entry name" value="MUTSac"/>
    <property type="match status" value="1"/>
</dbReference>
<dbReference type="FunCoup" id="D8R9G5">
    <property type="interactions" value="993"/>
</dbReference>
<dbReference type="GO" id="GO:0030983">
    <property type="term" value="F:mismatched DNA binding"/>
    <property type="evidence" value="ECO:0007669"/>
    <property type="project" value="InterPro"/>
</dbReference>
<evidence type="ECO:0000256" key="10">
    <source>
        <dbReference type="ARBA" id="ARBA00073549"/>
    </source>
</evidence>
<comment type="similarity">
    <text evidence="3">Belongs to the DNA mismatch repair MutS family.</text>
</comment>
<dbReference type="GO" id="GO:0051026">
    <property type="term" value="P:chiasma assembly"/>
    <property type="evidence" value="ECO:0000318"/>
    <property type="project" value="GO_Central"/>
</dbReference>
<dbReference type="InterPro" id="IPR045076">
    <property type="entry name" value="MutS"/>
</dbReference>
<evidence type="ECO:0000313" key="14">
    <source>
        <dbReference type="Proteomes" id="UP000001514"/>
    </source>
</evidence>
<dbReference type="GO" id="GO:0005524">
    <property type="term" value="F:ATP binding"/>
    <property type="evidence" value="ECO:0007669"/>
    <property type="project" value="UniProtKB-KW"/>
</dbReference>
<dbReference type="PIRSF" id="PIRSF005813">
    <property type="entry name" value="MSH2"/>
    <property type="match status" value="1"/>
</dbReference>
<dbReference type="InterPro" id="IPR036187">
    <property type="entry name" value="DNA_mismatch_repair_MutS_sf"/>
</dbReference>
<dbReference type="Pfam" id="PF05192">
    <property type="entry name" value="MutS_III"/>
    <property type="match status" value="1"/>
</dbReference>
<dbReference type="Proteomes" id="UP000001514">
    <property type="component" value="Unassembled WGS sequence"/>
</dbReference>
<dbReference type="PANTHER" id="PTHR11361:SF20">
    <property type="entry name" value="MUTS PROTEIN HOMOLOG 5"/>
    <property type="match status" value="1"/>
</dbReference>
<dbReference type="GO" id="GO:0140664">
    <property type="term" value="F:ATP-dependent DNA damage sensor activity"/>
    <property type="evidence" value="ECO:0007669"/>
    <property type="project" value="InterPro"/>
</dbReference>
<evidence type="ECO:0000259" key="12">
    <source>
        <dbReference type="PROSITE" id="PS00486"/>
    </source>
</evidence>
<accession>D8R9G5</accession>
<dbReference type="GO" id="GO:0006298">
    <property type="term" value="P:mismatch repair"/>
    <property type="evidence" value="ECO:0007669"/>
    <property type="project" value="InterPro"/>
</dbReference>
<evidence type="ECO:0000313" key="13">
    <source>
        <dbReference type="EMBL" id="EFJ30888.1"/>
    </source>
</evidence>
<evidence type="ECO:0000256" key="6">
    <source>
        <dbReference type="ARBA" id="ARBA00022840"/>
    </source>
</evidence>
<evidence type="ECO:0000256" key="9">
    <source>
        <dbReference type="ARBA" id="ARBA00023254"/>
    </source>
</evidence>
<evidence type="ECO:0000256" key="5">
    <source>
        <dbReference type="ARBA" id="ARBA00022741"/>
    </source>
</evidence>
<keyword evidence="4" id="KW-0158">Chromosome</keyword>
<dbReference type="Pfam" id="PF00488">
    <property type="entry name" value="MutS_V"/>
    <property type="match status" value="1"/>
</dbReference>
<proteinExistence type="inferred from homology"/>
<gene>
    <name evidence="13" type="ORF">SELMODRAFT_88713</name>
</gene>
<dbReference type="InterPro" id="IPR011184">
    <property type="entry name" value="DNA_mismatch_repair_Msh2"/>
</dbReference>
<dbReference type="InterPro" id="IPR000432">
    <property type="entry name" value="DNA_mismatch_repair_MutS_C"/>
</dbReference>
<dbReference type="STRING" id="88036.D8R9G5"/>
<dbReference type="SUPFAM" id="SSF48334">
    <property type="entry name" value="DNA repair protein MutS, domain III"/>
    <property type="match status" value="1"/>
</dbReference>
<dbReference type="InterPro" id="IPR007696">
    <property type="entry name" value="DNA_mismatch_repair_MutS_core"/>
</dbReference>
<keyword evidence="14" id="KW-1185">Reference proteome</keyword>
<keyword evidence="8" id="KW-0539">Nucleus</keyword>
<dbReference type="HOGENOM" id="CLU_002472_8_3_1"/>